<keyword evidence="2" id="KW-1003">Cell membrane</keyword>
<evidence type="ECO:0000256" key="5">
    <source>
        <dbReference type="ARBA" id="ARBA00023136"/>
    </source>
</evidence>
<evidence type="ECO:0000313" key="8">
    <source>
        <dbReference type="EMBL" id="GAA1918931.1"/>
    </source>
</evidence>
<dbReference type="Pfam" id="PF00482">
    <property type="entry name" value="T2SSF"/>
    <property type="match status" value="1"/>
</dbReference>
<feature type="transmembrane region" description="Helical" evidence="6">
    <location>
        <begin position="282"/>
        <end position="302"/>
    </location>
</feature>
<keyword evidence="5 6" id="KW-0472">Membrane</keyword>
<dbReference type="RefSeq" id="WP_344006780.1">
    <property type="nucleotide sequence ID" value="NZ_BAAAMY010000004.1"/>
</dbReference>
<evidence type="ECO:0000256" key="3">
    <source>
        <dbReference type="ARBA" id="ARBA00022692"/>
    </source>
</evidence>
<reference evidence="8 9" key="1">
    <citation type="journal article" date="2019" name="Int. J. Syst. Evol. Microbiol.">
        <title>The Global Catalogue of Microorganisms (GCM) 10K type strain sequencing project: providing services to taxonomists for standard genome sequencing and annotation.</title>
        <authorList>
            <consortium name="The Broad Institute Genomics Platform"/>
            <consortium name="The Broad Institute Genome Sequencing Center for Infectious Disease"/>
            <person name="Wu L."/>
            <person name="Ma J."/>
        </authorList>
    </citation>
    <scope>NUCLEOTIDE SEQUENCE [LARGE SCALE GENOMIC DNA]</scope>
    <source>
        <strain evidence="8 9">JCM 14046</strain>
    </source>
</reference>
<feature type="transmembrane region" description="Helical" evidence="6">
    <location>
        <begin position="136"/>
        <end position="152"/>
    </location>
</feature>
<accession>A0ABN2PDU3</accession>
<evidence type="ECO:0000256" key="4">
    <source>
        <dbReference type="ARBA" id="ARBA00022989"/>
    </source>
</evidence>
<evidence type="ECO:0000256" key="6">
    <source>
        <dbReference type="SAM" id="Phobius"/>
    </source>
</evidence>
<evidence type="ECO:0000256" key="2">
    <source>
        <dbReference type="ARBA" id="ARBA00022475"/>
    </source>
</evidence>
<dbReference type="EMBL" id="BAAAMY010000004">
    <property type="protein sequence ID" value="GAA1918931.1"/>
    <property type="molecule type" value="Genomic_DNA"/>
</dbReference>
<feature type="transmembrane region" description="Helical" evidence="6">
    <location>
        <begin position="110"/>
        <end position="129"/>
    </location>
</feature>
<evidence type="ECO:0000256" key="1">
    <source>
        <dbReference type="ARBA" id="ARBA00004651"/>
    </source>
</evidence>
<feature type="domain" description="Type II secretion system protein GspF" evidence="7">
    <location>
        <begin position="176"/>
        <end position="299"/>
    </location>
</feature>
<dbReference type="InterPro" id="IPR018076">
    <property type="entry name" value="T2SS_GspF_dom"/>
</dbReference>
<protein>
    <submittedName>
        <fullName evidence="8">Type II secretion system F family protein</fullName>
    </submittedName>
</protein>
<dbReference type="Proteomes" id="UP001501612">
    <property type="component" value="Unassembled WGS sequence"/>
</dbReference>
<gene>
    <name evidence="8" type="ORF">GCM10009737_20540</name>
</gene>
<comment type="caution">
    <text evidence="8">The sequence shown here is derived from an EMBL/GenBank/DDBJ whole genome shotgun (WGS) entry which is preliminary data.</text>
</comment>
<evidence type="ECO:0000259" key="7">
    <source>
        <dbReference type="Pfam" id="PF00482"/>
    </source>
</evidence>
<dbReference type="PANTHER" id="PTHR35007:SF2">
    <property type="entry name" value="PILUS ASSEMBLE PROTEIN"/>
    <property type="match status" value="1"/>
</dbReference>
<keyword evidence="9" id="KW-1185">Reference proteome</keyword>
<sequence length="313" mass="32926">MSLAVWGALLGALAGAGLVLAWSRVRVVGRPQLATRVLPYVRDLPQVGRTPALRVASASPTSAAAGVFGPLLRSAADAVERVLGGATSVRRRLERAGLERTVHDFRVEQVVWGLVSFSVSAVVGVLATLRDPGSAVGTLLLCLAALATGVIARDNWLTHQVTTRERRILEEFPTIAELLALSVAAGEGPVAALDRVCRRSGGELSRELGRVLAAVRTGEPVGSAFDRMAATSGLPLVARFAEGIAVAVERGTPLADVLHAQAADVREAGRRELIETAARKEVLMMVPVVFLVLPVTVMFAFWPGVVGLSMTTP</sequence>
<comment type="subcellular location">
    <subcellularLocation>
        <location evidence="1">Cell membrane</location>
        <topology evidence="1">Multi-pass membrane protein</topology>
    </subcellularLocation>
</comment>
<proteinExistence type="predicted"/>
<keyword evidence="4 6" id="KW-1133">Transmembrane helix</keyword>
<name>A0ABN2PDU3_9ACTN</name>
<dbReference type="PANTHER" id="PTHR35007">
    <property type="entry name" value="INTEGRAL MEMBRANE PROTEIN-RELATED"/>
    <property type="match status" value="1"/>
</dbReference>
<evidence type="ECO:0000313" key="9">
    <source>
        <dbReference type="Proteomes" id="UP001501612"/>
    </source>
</evidence>
<organism evidence="8 9">
    <name type="scientific">Nocardioides lentus</name>
    <dbReference type="NCBI Taxonomy" id="338077"/>
    <lineage>
        <taxon>Bacteria</taxon>
        <taxon>Bacillati</taxon>
        <taxon>Actinomycetota</taxon>
        <taxon>Actinomycetes</taxon>
        <taxon>Propionibacteriales</taxon>
        <taxon>Nocardioidaceae</taxon>
        <taxon>Nocardioides</taxon>
    </lineage>
</organism>
<keyword evidence="3 6" id="KW-0812">Transmembrane</keyword>